<dbReference type="InParanoid" id="E4XWK0"/>
<keyword evidence="3" id="KW-0539">Nucleus</keyword>
<feature type="compositionally biased region" description="Basic residues" evidence="4">
    <location>
        <begin position="136"/>
        <end position="145"/>
    </location>
</feature>
<evidence type="ECO:0000256" key="3">
    <source>
        <dbReference type="ARBA" id="ARBA00023242"/>
    </source>
</evidence>
<organism evidence="6">
    <name type="scientific">Oikopleura dioica</name>
    <name type="common">Tunicate</name>
    <dbReference type="NCBI Taxonomy" id="34765"/>
    <lineage>
        <taxon>Eukaryota</taxon>
        <taxon>Metazoa</taxon>
        <taxon>Chordata</taxon>
        <taxon>Tunicata</taxon>
        <taxon>Appendicularia</taxon>
        <taxon>Copelata</taxon>
        <taxon>Oikopleuridae</taxon>
        <taxon>Oikopleura</taxon>
    </lineage>
</organism>
<feature type="region of interest" description="Disordered" evidence="4">
    <location>
        <begin position="1"/>
        <end position="39"/>
    </location>
</feature>
<keyword evidence="7" id="KW-1185">Reference proteome</keyword>
<proteinExistence type="predicted"/>
<feature type="region of interest" description="Disordered" evidence="4">
    <location>
        <begin position="93"/>
        <end position="158"/>
    </location>
</feature>
<feature type="compositionally biased region" description="Basic and acidic residues" evidence="4">
    <location>
        <begin position="146"/>
        <end position="158"/>
    </location>
</feature>
<gene>
    <name evidence="6" type="ORF">GSOID_T00007020001</name>
</gene>
<dbReference type="InterPro" id="IPR057951">
    <property type="entry name" value="CPSF6/7_RSLD_N"/>
</dbReference>
<evidence type="ECO:0000313" key="6">
    <source>
        <dbReference type="EMBL" id="CBY14055.1"/>
    </source>
</evidence>
<feature type="compositionally biased region" description="Pro residues" evidence="4">
    <location>
        <begin position="1"/>
        <end position="11"/>
    </location>
</feature>
<reference evidence="6" key="1">
    <citation type="journal article" date="2010" name="Science">
        <title>Plasticity of animal genome architecture unmasked by rapid evolution of a pelagic tunicate.</title>
        <authorList>
            <person name="Denoeud F."/>
            <person name="Henriet S."/>
            <person name="Mungpakdee S."/>
            <person name="Aury J.M."/>
            <person name="Da Silva C."/>
            <person name="Brinkmann H."/>
            <person name="Mikhaleva J."/>
            <person name="Olsen L.C."/>
            <person name="Jubin C."/>
            <person name="Canestro C."/>
            <person name="Bouquet J.M."/>
            <person name="Danks G."/>
            <person name="Poulain J."/>
            <person name="Campsteijn C."/>
            <person name="Adamski M."/>
            <person name="Cross I."/>
            <person name="Yadetie F."/>
            <person name="Muffato M."/>
            <person name="Louis A."/>
            <person name="Butcher S."/>
            <person name="Tsagkogeorga G."/>
            <person name="Konrad A."/>
            <person name="Singh S."/>
            <person name="Jensen M.F."/>
            <person name="Cong E.H."/>
            <person name="Eikeseth-Otteraa H."/>
            <person name="Noel B."/>
            <person name="Anthouard V."/>
            <person name="Porcel B.M."/>
            <person name="Kachouri-Lafond R."/>
            <person name="Nishino A."/>
            <person name="Ugolini M."/>
            <person name="Chourrout P."/>
            <person name="Nishida H."/>
            <person name="Aasland R."/>
            <person name="Huzurbazar S."/>
            <person name="Westhof E."/>
            <person name="Delsuc F."/>
            <person name="Lehrach H."/>
            <person name="Reinhardt R."/>
            <person name="Weissenbach J."/>
            <person name="Roy S.W."/>
            <person name="Artiguenave F."/>
            <person name="Postlethwait J.H."/>
            <person name="Manak J.R."/>
            <person name="Thompson E.M."/>
            <person name="Jaillon O."/>
            <person name="Du Pasquier L."/>
            <person name="Boudinot P."/>
            <person name="Liberles D.A."/>
            <person name="Volff J.N."/>
            <person name="Philippe H."/>
            <person name="Lenhard B."/>
            <person name="Roest Crollius H."/>
            <person name="Wincker P."/>
            <person name="Chourrout D."/>
        </authorList>
    </citation>
    <scope>NUCLEOTIDE SEQUENCE [LARGE SCALE GENOMIC DNA]</scope>
</reference>
<dbReference type="PANTHER" id="PTHR23204">
    <property type="entry name" value="CLEAVAGE AND POLYADENYLATION SPECIFIC FACTOR"/>
    <property type="match status" value="1"/>
</dbReference>
<evidence type="ECO:0000256" key="2">
    <source>
        <dbReference type="ARBA" id="ARBA00022664"/>
    </source>
</evidence>
<protein>
    <recommendedName>
        <fullName evidence="5">CPSF6/7 RSLD domain-containing protein</fullName>
    </recommendedName>
</protein>
<name>E4XWK0_OIKDI</name>
<feature type="domain" description="CPSF6/7 RSLD" evidence="5">
    <location>
        <begin position="29"/>
        <end position="130"/>
    </location>
</feature>
<evidence type="ECO:0000259" key="5">
    <source>
        <dbReference type="Pfam" id="PF25524"/>
    </source>
</evidence>
<dbReference type="Proteomes" id="UP000001307">
    <property type="component" value="Unassembled WGS sequence"/>
</dbReference>
<dbReference type="AlphaFoldDB" id="E4XWK0"/>
<evidence type="ECO:0000256" key="1">
    <source>
        <dbReference type="ARBA" id="ARBA00004123"/>
    </source>
</evidence>
<dbReference type="InterPro" id="IPR034772">
    <property type="entry name" value="CPSF6/7"/>
</dbReference>
<accession>E4XWK0</accession>
<comment type="subcellular location">
    <subcellularLocation>
        <location evidence="1">Nucleus</location>
    </subcellularLocation>
</comment>
<dbReference type="GO" id="GO:0005634">
    <property type="term" value="C:nucleus"/>
    <property type="evidence" value="ECO:0007669"/>
    <property type="project" value="UniProtKB-SubCell"/>
</dbReference>
<dbReference type="Pfam" id="PF25524">
    <property type="entry name" value="RSLD_CPSF6"/>
    <property type="match status" value="1"/>
</dbReference>
<sequence length="158" mass="18524">MPPMGGMPGVPPSMAAWSGYPKQEERSEEDVINDNQKTTKDAITEAVELATKARYSESIETLYTAIGKIKHSKVAKHERTKVMLSSLNDCLHGIEEKSYLSKDSHARGSKSRRRDRSRERDRRERSSSRDRDRDRKRARSRSRERRRSEYDDRERDRR</sequence>
<dbReference type="EMBL" id="FN653245">
    <property type="protein sequence ID" value="CBY14055.1"/>
    <property type="molecule type" value="Genomic_DNA"/>
</dbReference>
<dbReference type="GO" id="GO:0006397">
    <property type="term" value="P:mRNA processing"/>
    <property type="evidence" value="ECO:0007669"/>
    <property type="project" value="UniProtKB-KW"/>
</dbReference>
<evidence type="ECO:0000256" key="4">
    <source>
        <dbReference type="SAM" id="MobiDB-lite"/>
    </source>
</evidence>
<feature type="compositionally biased region" description="Basic and acidic residues" evidence="4">
    <location>
        <begin position="116"/>
        <end position="135"/>
    </location>
</feature>
<feature type="compositionally biased region" description="Basic and acidic residues" evidence="4">
    <location>
        <begin position="93"/>
        <end position="106"/>
    </location>
</feature>
<evidence type="ECO:0000313" key="7">
    <source>
        <dbReference type="Proteomes" id="UP000001307"/>
    </source>
</evidence>
<keyword evidence="2" id="KW-0507">mRNA processing</keyword>
<dbReference type="OrthoDB" id="10065185at2759"/>